<evidence type="ECO:0000313" key="2">
    <source>
        <dbReference type="Proteomes" id="UP000789759"/>
    </source>
</evidence>
<organism evidence="1 2">
    <name type="scientific">Cetraspora pellucida</name>
    <dbReference type="NCBI Taxonomy" id="1433469"/>
    <lineage>
        <taxon>Eukaryota</taxon>
        <taxon>Fungi</taxon>
        <taxon>Fungi incertae sedis</taxon>
        <taxon>Mucoromycota</taxon>
        <taxon>Glomeromycotina</taxon>
        <taxon>Glomeromycetes</taxon>
        <taxon>Diversisporales</taxon>
        <taxon>Gigasporaceae</taxon>
        <taxon>Cetraspora</taxon>
    </lineage>
</organism>
<feature type="non-terminal residue" evidence="1">
    <location>
        <position position="366"/>
    </location>
</feature>
<accession>A0A9N9DK99</accession>
<sequence length="366" mass="42178">MSLDGLDGPVTQNEIDLFIGFLEQPNRLPTTALNNKIADKQPGQDVEALGLMYEVTQNPQILDRMITYSDIFLSLRNDPVNGRIIWTGKRELVWCTKPDNGTLSGYAGSEGLDTAGHIAYTAYHILKTPCLWNENVTDNDPHKYGATYKERALTYVTEMDKTIKTYYLNYFIRENDSIYNPSSPAWDKLGEMDANTSMPWNRQQMMTNGFLRMAECHEILGNNESLINKYLNIVQVSIDWMVRNFIPVKTKNGLDAYRWTYTFNVNVTIAEEVSIHALYDIWGMYRAWQRKDKLNVNFDDMVKLANTMMYIINIDNKTVATRVDGTSDNTTPVHLFGSWAFYAEFIPEWYNIVANINMKNLKTDPR</sequence>
<dbReference type="Proteomes" id="UP000789759">
    <property type="component" value="Unassembled WGS sequence"/>
</dbReference>
<dbReference type="EMBL" id="CAJVQA010006636">
    <property type="protein sequence ID" value="CAG8643967.1"/>
    <property type="molecule type" value="Genomic_DNA"/>
</dbReference>
<name>A0A9N9DK99_9GLOM</name>
<keyword evidence="2" id="KW-1185">Reference proteome</keyword>
<proteinExistence type="predicted"/>
<reference evidence="1" key="1">
    <citation type="submission" date="2021-06" db="EMBL/GenBank/DDBJ databases">
        <authorList>
            <person name="Kallberg Y."/>
            <person name="Tangrot J."/>
            <person name="Rosling A."/>
        </authorList>
    </citation>
    <scope>NUCLEOTIDE SEQUENCE</scope>
    <source>
        <strain evidence="1">FL966</strain>
    </source>
</reference>
<gene>
    <name evidence="1" type="ORF">CPELLU_LOCUS8994</name>
</gene>
<protein>
    <submittedName>
        <fullName evidence="1">15693_t:CDS:1</fullName>
    </submittedName>
</protein>
<dbReference type="OrthoDB" id="2538079at2759"/>
<evidence type="ECO:0000313" key="1">
    <source>
        <dbReference type="EMBL" id="CAG8643967.1"/>
    </source>
</evidence>
<dbReference type="AlphaFoldDB" id="A0A9N9DK99"/>
<comment type="caution">
    <text evidence="1">The sequence shown here is derived from an EMBL/GenBank/DDBJ whole genome shotgun (WGS) entry which is preliminary data.</text>
</comment>